<dbReference type="GO" id="GO:0005886">
    <property type="term" value="C:plasma membrane"/>
    <property type="evidence" value="ECO:0007669"/>
    <property type="project" value="UniProtKB-SubCell"/>
</dbReference>
<feature type="transmembrane region" description="Helical" evidence="10">
    <location>
        <begin position="353"/>
        <end position="372"/>
    </location>
</feature>
<evidence type="ECO:0000256" key="5">
    <source>
        <dbReference type="ARBA" id="ARBA00023136"/>
    </source>
</evidence>
<dbReference type="SUPFAM" id="SSF58104">
    <property type="entry name" value="Methyl-accepting chemotaxis protein (MCP) signaling domain"/>
    <property type="match status" value="1"/>
</dbReference>
<dbReference type="Pfam" id="PF00015">
    <property type="entry name" value="MCPsignal"/>
    <property type="match status" value="1"/>
</dbReference>
<dbReference type="AlphaFoldDB" id="A0A7J0BTJ1"/>
<feature type="region of interest" description="Disordered" evidence="9">
    <location>
        <begin position="428"/>
        <end position="459"/>
    </location>
</feature>
<dbReference type="CDD" id="cd06225">
    <property type="entry name" value="HAMP"/>
    <property type="match status" value="1"/>
</dbReference>
<dbReference type="SMART" id="SM00304">
    <property type="entry name" value="HAMP"/>
    <property type="match status" value="1"/>
</dbReference>
<dbReference type="InterPro" id="IPR004089">
    <property type="entry name" value="MCPsignal_dom"/>
</dbReference>
<dbReference type="CDD" id="cd11386">
    <property type="entry name" value="MCP_signal"/>
    <property type="match status" value="1"/>
</dbReference>
<dbReference type="InterPro" id="IPR003660">
    <property type="entry name" value="HAMP_dom"/>
</dbReference>
<proteinExistence type="inferred from homology"/>
<dbReference type="EMBL" id="BLVP01000008">
    <property type="protein sequence ID" value="GFM36988.1"/>
    <property type="molecule type" value="Genomic_DNA"/>
</dbReference>
<evidence type="ECO:0000256" key="3">
    <source>
        <dbReference type="ARBA" id="ARBA00022692"/>
    </source>
</evidence>
<evidence type="ECO:0000256" key="7">
    <source>
        <dbReference type="ARBA" id="ARBA00029447"/>
    </source>
</evidence>
<keyword evidence="2" id="KW-1003">Cell membrane</keyword>
<feature type="domain" description="Methyl-accepting transducer" evidence="11">
    <location>
        <begin position="474"/>
        <end position="710"/>
    </location>
</feature>
<feature type="domain" description="HAMP" evidence="12">
    <location>
        <begin position="374"/>
        <end position="426"/>
    </location>
</feature>
<dbReference type="Gene3D" id="3.30.450.20">
    <property type="entry name" value="PAS domain"/>
    <property type="match status" value="2"/>
</dbReference>
<reference evidence="13 14" key="1">
    <citation type="submission" date="2020-05" db="EMBL/GenBank/DDBJ databases">
        <title>Draft genome sequence of Desulfovibrio psychrotolerans JS1T.</title>
        <authorList>
            <person name="Ueno A."/>
            <person name="Tamazawa S."/>
            <person name="Tamamura S."/>
            <person name="Murakami T."/>
            <person name="Kiyama T."/>
            <person name="Inomata H."/>
            <person name="Amano Y."/>
            <person name="Miyakawa K."/>
            <person name="Tamaki H."/>
            <person name="Naganuma T."/>
            <person name="Kaneko K."/>
        </authorList>
    </citation>
    <scope>NUCLEOTIDE SEQUENCE [LARGE SCALE GENOMIC DNA]</scope>
    <source>
        <strain evidence="13 14">JS1</strain>
    </source>
</reference>
<dbReference type="PROSITE" id="PS50111">
    <property type="entry name" value="CHEMOTAXIS_TRANSDUC_2"/>
    <property type="match status" value="1"/>
</dbReference>
<dbReference type="Pfam" id="PF08269">
    <property type="entry name" value="dCache_2"/>
    <property type="match status" value="1"/>
</dbReference>
<keyword evidence="3 10" id="KW-0812">Transmembrane</keyword>
<keyword evidence="5 10" id="KW-0472">Membrane</keyword>
<sequence>MKRSVIIQLLLFVVLGLMFQGGFFYSYVSYDLMQFSKKQAEQTRTNVYDEQQYSLRDMVQMAYSIVGEYHARSQDTENLKALKAKELRVVIDGLESQIRAYLAANDYMPREMREEGVKELVRTMRFSNGNYVWINDMHPTMVMHPIFPDLDGQDLTNNADPTGKRLFMEMVRVCKENGEGMVDYMWAKPGEKDPKLKVSFVRLIPELGWIIGTGEWIEDITATLKAEALDQIANIRLSDGNYFWINDLTPVMVMHPIAKDLIGKNLADNTDTKGKKLFAEMAQVARTQGEGTVDYHWSKPGQQGDFPKLSYVKLFEPWGWVIGMGVYMDEVDASILRQQQAFSDSIFGVMNRTLLIGSGIFLVVITALVLFIRNTLRSPMNRLVDYADSVAGGKLNATIEGKFKGEILKLKDSIRSMVESLKAKMAEAEQKSREAAEEADRARKATAEAEEARKKAETAKAEGMLSAAEILNEIVYSISAASEQLSAQAVEINQSSDTQRGRIAETATSMEEMNATILEVAGSSSSAAENADTARQFAEQGAETAGKSVAAIENVQRLAMALKENMKALDQRAESIGQIMTVITDIADQTNLLALNAAIEAARAGEAGRGFAVVADEVRKLAEKTMTATKEVGQAIHAIQQAASENNRSVDNAASAIDEATSLVVASGKALEEIVRLSESSADQIRGIATAAEQQSAASEEITQTLEEVNTLSGHIAEGIQQSTLAQSELASQSARLKDLIDTIKRENQMEAAAKSGKR</sequence>
<evidence type="ECO:0000313" key="13">
    <source>
        <dbReference type="EMBL" id="GFM36988.1"/>
    </source>
</evidence>
<dbReference type="Gene3D" id="6.10.340.10">
    <property type="match status" value="1"/>
</dbReference>
<dbReference type="Proteomes" id="UP000503820">
    <property type="component" value="Unassembled WGS sequence"/>
</dbReference>
<dbReference type="SMART" id="SM00283">
    <property type="entry name" value="MA"/>
    <property type="match status" value="1"/>
</dbReference>
<feature type="transmembrane region" description="Helical" evidence="10">
    <location>
        <begin position="6"/>
        <end position="28"/>
    </location>
</feature>
<comment type="subcellular location">
    <subcellularLocation>
        <location evidence="1">Cell membrane</location>
        <topology evidence="1">Multi-pass membrane protein</topology>
    </subcellularLocation>
</comment>
<gene>
    <name evidence="13" type="ORF">DSM19430T_16720</name>
</gene>
<dbReference type="PANTHER" id="PTHR32089:SF112">
    <property type="entry name" value="LYSOZYME-LIKE PROTEIN-RELATED"/>
    <property type="match status" value="1"/>
</dbReference>
<keyword evidence="4 10" id="KW-1133">Transmembrane helix</keyword>
<evidence type="ECO:0000259" key="12">
    <source>
        <dbReference type="PROSITE" id="PS50885"/>
    </source>
</evidence>
<dbReference type="PROSITE" id="PS50885">
    <property type="entry name" value="HAMP"/>
    <property type="match status" value="1"/>
</dbReference>
<protein>
    <submittedName>
        <fullName evidence="13">Methyl-accepting chemotaxis protein</fullName>
    </submittedName>
</protein>
<evidence type="ECO:0000259" key="11">
    <source>
        <dbReference type="PROSITE" id="PS50111"/>
    </source>
</evidence>
<evidence type="ECO:0000256" key="1">
    <source>
        <dbReference type="ARBA" id="ARBA00004651"/>
    </source>
</evidence>
<keyword evidence="6 8" id="KW-0807">Transducer</keyword>
<dbReference type="InterPro" id="IPR004010">
    <property type="entry name" value="Double_Cache_2"/>
</dbReference>
<name>A0A7J0BTJ1_9BACT</name>
<evidence type="ECO:0000256" key="2">
    <source>
        <dbReference type="ARBA" id="ARBA00022475"/>
    </source>
</evidence>
<dbReference type="RefSeq" id="WP_174409649.1">
    <property type="nucleotide sequence ID" value="NZ_BLVP01000008.1"/>
</dbReference>
<dbReference type="Pfam" id="PF00672">
    <property type="entry name" value="HAMP"/>
    <property type="match status" value="1"/>
</dbReference>
<dbReference type="Gene3D" id="1.10.287.950">
    <property type="entry name" value="Methyl-accepting chemotaxis protein"/>
    <property type="match status" value="1"/>
</dbReference>
<accession>A0A7J0BTJ1</accession>
<evidence type="ECO:0000256" key="9">
    <source>
        <dbReference type="SAM" id="MobiDB-lite"/>
    </source>
</evidence>
<evidence type="ECO:0000256" key="6">
    <source>
        <dbReference type="ARBA" id="ARBA00023224"/>
    </source>
</evidence>
<evidence type="ECO:0000256" key="10">
    <source>
        <dbReference type="SAM" id="Phobius"/>
    </source>
</evidence>
<evidence type="ECO:0000256" key="8">
    <source>
        <dbReference type="PROSITE-ProRule" id="PRU00284"/>
    </source>
</evidence>
<dbReference type="GO" id="GO:0007165">
    <property type="term" value="P:signal transduction"/>
    <property type="evidence" value="ECO:0007669"/>
    <property type="project" value="UniProtKB-KW"/>
</dbReference>
<evidence type="ECO:0000256" key="4">
    <source>
        <dbReference type="ARBA" id="ARBA00022989"/>
    </source>
</evidence>
<comment type="similarity">
    <text evidence="7">Belongs to the methyl-accepting chemotaxis (MCP) protein family.</text>
</comment>
<organism evidence="13 14">
    <name type="scientific">Desulfovibrio psychrotolerans</name>
    <dbReference type="NCBI Taxonomy" id="415242"/>
    <lineage>
        <taxon>Bacteria</taxon>
        <taxon>Pseudomonadati</taxon>
        <taxon>Thermodesulfobacteriota</taxon>
        <taxon>Desulfovibrionia</taxon>
        <taxon>Desulfovibrionales</taxon>
        <taxon>Desulfovibrionaceae</taxon>
        <taxon>Desulfovibrio</taxon>
    </lineage>
</organism>
<dbReference type="InterPro" id="IPR033480">
    <property type="entry name" value="sCache_2"/>
</dbReference>
<dbReference type="SMART" id="SM01049">
    <property type="entry name" value="Cache_2"/>
    <property type="match status" value="2"/>
</dbReference>
<keyword evidence="14" id="KW-1185">Reference proteome</keyword>
<dbReference type="PANTHER" id="PTHR32089">
    <property type="entry name" value="METHYL-ACCEPTING CHEMOTAXIS PROTEIN MCPB"/>
    <property type="match status" value="1"/>
</dbReference>
<comment type="caution">
    <text evidence="13">The sequence shown here is derived from an EMBL/GenBank/DDBJ whole genome shotgun (WGS) entry which is preliminary data.</text>
</comment>
<evidence type="ECO:0000313" key="14">
    <source>
        <dbReference type="Proteomes" id="UP000503820"/>
    </source>
</evidence>